<dbReference type="GO" id="GO:1990904">
    <property type="term" value="C:ribonucleoprotein complex"/>
    <property type="evidence" value="ECO:0007669"/>
    <property type="project" value="UniProtKB-KW"/>
</dbReference>
<dbReference type="GO" id="GO:0005737">
    <property type="term" value="C:cytoplasm"/>
    <property type="evidence" value="ECO:0007669"/>
    <property type="project" value="UniProtKB-ARBA"/>
</dbReference>
<accession>A0A317EG53</accession>
<keyword evidence="3 4" id="KW-0687">Ribonucleoprotein</keyword>
<comment type="caution">
    <text evidence="6">The sequence shown here is derived from an EMBL/GenBank/DDBJ whole genome shotgun (WGS) entry which is preliminary data.</text>
</comment>
<name>A0A317EG53_9PROT</name>
<keyword evidence="7" id="KW-1185">Reference proteome</keyword>
<evidence type="ECO:0000256" key="4">
    <source>
        <dbReference type="HAMAP-Rule" id="MF_01363"/>
    </source>
</evidence>
<comment type="subunit">
    <text evidence="4">Part of the 50S ribosomal subunit. Contacts protein L20.</text>
</comment>
<dbReference type="AlphaFoldDB" id="A0A317EG53"/>
<comment type="function">
    <text evidence="4 5">This protein binds to 23S rRNA in the presence of protein L20.</text>
</comment>
<organism evidence="6 7">
    <name type="scientific">Zavarzinia aquatilis</name>
    <dbReference type="NCBI Taxonomy" id="2211142"/>
    <lineage>
        <taxon>Bacteria</taxon>
        <taxon>Pseudomonadati</taxon>
        <taxon>Pseudomonadota</taxon>
        <taxon>Alphaproteobacteria</taxon>
        <taxon>Rhodospirillales</taxon>
        <taxon>Zavarziniaceae</taxon>
        <taxon>Zavarzinia</taxon>
    </lineage>
</organism>
<protein>
    <recommendedName>
        <fullName evidence="4">Large ribosomal subunit protein bL21</fullName>
    </recommendedName>
</protein>
<reference evidence="6 7" key="1">
    <citation type="submission" date="2018-05" db="EMBL/GenBank/DDBJ databases">
        <title>Zavarzinia sp. HR-AS.</title>
        <authorList>
            <person name="Lee Y."/>
            <person name="Jeon C.O."/>
        </authorList>
    </citation>
    <scope>NUCLEOTIDE SEQUENCE [LARGE SCALE GENOMIC DNA]</scope>
    <source>
        <strain evidence="6 7">HR-AS</strain>
    </source>
</reference>
<keyword evidence="4 5" id="KW-0694">RNA-binding</keyword>
<dbReference type="InterPro" id="IPR036164">
    <property type="entry name" value="bL21-like_sf"/>
</dbReference>
<dbReference type="InterPro" id="IPR028909">
    <property type="entry name" value="bL21-like"/>
</dbReference>
<dbReference type="Pfam" id="PF00829">
    <property type="entry name" value="Ribosomal_L21p"/>
    <property type="match status" value="1"/>
</dbReference>
<dbReference type="OrthoDB" id="9813334at2"/>
<dbReference type="GO" id="GO:0006412">
    <property type="term" value="P:translation"/>
    <property type="evidence" value="ECO:0007669"/>
    <property type="project" value="UniProtKB-UniRule"/>
</dbReference>
<comment type="similarity">
    <text evidence="1 4 5">Belongs to the bacterial ribosomal protein bL21 family.</text>
</comment>
<dbReference type="PANTHER" id="PTHR21349:SF0">
    <property type="entry name" value="LARGE RIBOSOMAL SUBUNIT PROTEIN BL21M"/>
    <property type="match status" value="1"/>
</dbReference>
<dbReference type="InterPro" id="IPR001787">
    <property type="entry name" value="Ribosomal_bL21"/>
</dbReference>
<evidence type="ECO:0000313" key="7">
    <source>
        <dbReference type="Proteomes" id="UP000245461"/>
    </source>
</evidence>
<proteinExistence type="inferred from homology"/>
<dbReference type="GO" id="GO:0003735">
    <property type="term" value="F:structural constituent of ribosome"/>
    <property type="evidence" value="ECO:0007669"/>
    <property type="project" value="InterPro"/>
</dbReference>
<gene>
    <name evidence="4 6" type="primary">rplU</name>
    <name evidence="6" type="ORF">DKG74_08620</name>
</gene>
<keyword evidence="2 4" id="KW-0689">Ribosomal protein</keyword>
<evidence type="ECO:0000256" key="2">
    <source>
        <dbReference type="ARBA" id="ARBA00022980"/>
    </source>
</evidence>
<dbReference type="NCBIfam" id="TIGR00061">
    <property type="entry name" value="L21"/>
    <property type="match status" value="1"/>
</dbReference>
<evidence type="ECO:0000256" key="5">
    <source>
        <dbReference type="RuleBase" id="RU000562"/>
    </source>
</evidence>
<dbReference type="RefSeq" id="WP_109904742.1">
    <property type="nucleotide sequence ID" value="NZ_QGLE01000004.1"/>
</dbReference>
<dbReference type="PANTHER" id="PTHR21349">
    <property type="entry name" value="50S RIBOSOMAL PROTEIN L21"/>
    <property type="match status" value="1"/>
</dbReference>
<dbReference type="SUPFAM" id="SSF141091">
    <property type="entry name" value="L21p-like"/>
    <property type="match status" value="1"/>
</dbReference>
<dbReference type="Proteomes" id="UP000245461">
    <property type="component" value="Unassembled WGS sequence"/>
</dbReference>
<dbReference type="EMBL" id="QGLE01000004">
    <property type="protein sequence ID" value="PWR24175.1"/>
    <property type="molecule type" value="Genomic_DNA"/>
</dbReference>
<keyword evidence="4 5" id="KW-0699">rRNA-binding</keyword>
<evidence type="ECO:0000256" key="3">
    <source>
        <dbReference type="ARBA" id="ARBA00023274"/>
    </source>
</evidence>
<evidence type="ECO:0000256" key="1">
    <source>
        <dbReference type="ARBA" id="ARBA00008563"/>
    </source>
</evidence>
<dbReference type="HAMAP" id="MF_01363">
    <property type="entry name" value="Ribosomal_bL21"/>
    <property type="match status" value="1"/>
</dbReference>
<dbReference type="GO" id="GO:0005840">
    <property type="term" value="C:ribosome"/>
    <property type="evidence" value="ECO:0007669"/>
    <property type="project" value="UniProtKB-KW"/>
</dbReference>
<sequence length="104" mass="11172">MFAVIKTGGKQYKVVENEVITVERLEGEAGASLSLDQVLMVGEGENVTIGAPTVAGATVTAEIVGQARGPKLIVFKKRRRQNSRRKNGHRQDLTVLKITSIAVA</sequence>
<dbReference type="GO" id="GO:0019843">
    <property type="term" value="F:rRNA binding"/>
    <property type="evidence" value="ECO:0007669"/>
    <property type="project" value="UniProtKB-UniRule"/>
</dbReference>
<evidence type="ECO:0000313" key="6">
    <source>
        <dbReference type="EMBL" id="PWR24175.1"/>
    </source>
</evidence>